<evidence type="ECO:0000313" key="2">
    <source>
        <dbReference type="Proteomes" id="UP000322110"/>
    </source>
</evidence>
<dbReference type="InterPro" id="IPR014937">
    <property type="entry name" value="DUF1810"/>
</dbReference>
<keyword evidence="2" id="KW-1185">Reference proteome</keyword>
<dbReference type="InterPro" id="IPR036287">
    <property type="entry name" value="Rv1873-like_sf"/>
</dbReference>
<reference evidence="1 2" key="1">
    <citation type="journal article" date="2015" name="Int. J. Syst. Evol. Microbiol.">
        <title>Roseomonas oryzae sp. nov., isolated from paddy rhizosphere soil.</title>
        <authorList>
            <person name="Ramaprasad E.V."/>
            <person name="Sasikala Ch."/>
            <person name="Ramana Ch.V."/>
        </authorList>
    </citation>
    <scope>NUCLEOTIDE SEQUENCE [LARGE SCALE GENOMIC DNA]</scope>
    <source>
        <strain evidence="1 2">KCTC 42542</strain>
    </source>
</reference>
<dbReference type="EMBL" id="VUKA01000001">
    <property type="protein sequence ID" value="KAA2214224.1"/>
    <property type="molecule type" value="Genomic_DNA"/>
</dbReference>
<protein>
    <submittedName>
        <fullName evidence="1">DUF1810 domain-containing protein</fullName>
    </submittedName>
</protein>
<dbReference type="RefSeq" id="WP_149810163.1">
    <property type="nucleotide sequence ID" value="NZ_VUKA01000001.1"/>
</dbReference>
<accession>A0A5B2TJC7</accession>
<dbReference type="OrthoDB" id="9801870at2"/>
<name>A0A5B2TJC7_9PROT</name>
<gene>
    <name evidence="1" type="ORF">F0Q34_00365</name>
</gene>
<evidence type="ECO:0000313" key="1">
    <source>
        <dbReference type="EMBL" id="KAA2214224.1"/>
    </source>
</evidence>
<dbReference type="Pfam" id="PF08837">
    <property type="entry name" value="DUF1810"/>
    <property type="match status" value="1"/>
</dbReference>
<sequence length="142" mass="15847">MENRFDLGRFVQAQDPVLPQVRRELAAGDKRSHWMWFVFPQIAGLGHSAMARRYAIASLAEARAYLEHPVLGPRLLECTELVNAVPGRTAHAIFGSPDDMKFHSSMTLFHRARPEEPAFAEALRRYFGGAEDAATLERLAGG</sequence>
<dbReference type="Proteomes" id="UP000322110">
    <property type="component" value="Unassembled WGS sequence"/>
</dbReference>
<comment type="caution">
    <text evidence="1">The sequence shown here is derived from an EMBL/GenBank/DDBJ whole genome shotgun (WGS) entry which is preliminary data.</text>
</comment>
<dbReference type="Gene3D" id="1.25.40.380">
    <property type="entry name" value="Protein of unknown function DUF1810"/>
    <property type="match status" value="1"/>
</dbReference>
<dbReference type="PIRSF" id="PIRSF008546">
    <property type="entry name" value="UCP008546"/>
    <property type="match status" value="1"/>
</dbReference>
<proteinExistence type="predicted"/>
<dbReference type="AlphaFoldDB" id="A0A5B2TJC7"/>
<organism evidence="1 2">
    <name type="scientific">Teichococcus oryzae</name>
    <dbReference type="NCBI Taxonomy" id="1608942"/>
    <lineage>
        <taxon>Bacteria</taxon>
        <taxon>Pseudomonadati</taxon>
        <taxon>Pseudomonadota</taxon>
        <taxon>Alphaproteobacteria</taxon>
        <taxon>Acetobacterales</taxon>
        <taxon>Roseomonadaceae</taxon>
        <taxon>Roseomonas</taxon>
    </lineage>
</organism>
<dbReference type="SUPFAM" id="SSF140736">
    <property type="entry name" value="Rv1873-like"/>
    <property type="match status" value="1"/>
</dbReference>